<gene>
    <name evidence="2" type="ORF">A2W52_01915</name>
</gene>
<accession>A0A1G2MCE2</accession>
<keyword evidence="1" id="KW-1133">Transmembrane helix</keyword>
<evidence type="ECO:0000313" key="3">
    <source>
        <dbReference type="Proteomes" id="UP000176493"/>
    </source>
</evidence>
<name>A0A1G2MCE2_9BACT</name>
<evidence type="ECO:0000313" key="2">
    <source>
        <dbReference type="EMBL" id="OHA21580.1"/>
    </source>
</evidence>
<keyword evidence="1" id="KW-0812">Transmembrane</keyword>
<comment type="caution">
    <text evidence="2">The sequence shown here is derived from an EMBL/GenBank/DDBJ whole genome shotgun (WGS) entry which is preliminary data.</text>
</comment>
<keyword evidence="1" id="KW-0472">Membrane</keyword>
<reference evidence="2 3" key="1">
    <citation type="journal article" date="2016" name="Nat. Commun.">
        <title>Thousands of microbial genomes shed light on interconnected biogeochemical processes in an aquifer system.</title>
        <authorList>
            <person name="Anantharaman K."/>
            <person name="Brown C.T."/>
            <person name="Hug L.A."/>
            <person name="Sharon I."/>
            <person name="Castelle C.J."/>
            <person name="Probst A.J."/>
            <person name="Thomas B.C."/>
            <person name="Singh A."/>
            <person name="Wilkins M.J."/>
            <person name="Karaoz U."/>
            <person name="Brodie E.L."/>
            <person name="Williams K.H."/>
            <person name="Hubbard S.S."/>
            <person name="Banfield J.F."/>
        </authorList>
    </citation>
    <scope>NUCLEOTIDE SEQUENCE [LARGE SCALE GENOMIC DNA]</scope>
</reference>
<protein>
    <submittedName>
        <fullName evidence="2">Uncharacterized protein</fullName>
    </submittedName>
</protein>
<feature type="transmembrane region" description="Helical" evidence="1">
    <location>
        <begin position="21"/>
        <end position="45"/>
    </location>
</feature>
<evidence type="ECO:0000256" key="1">
    <source>
        <dbReference type="SAM" id="Phobius"/>
    </source>
</evidence>
<dbReference type="EMBL" id="MHRJ01000043">
    <property type="protein sequence ID" value="OHA21580.1"/>
    <property type="molecule type" value="Genomic_DNA"/>
</dbReference>
<proteinExistence type="predicted"/>
<dbReference type="AlphaFoldDB" id="A0A1G2MCE2"/>
<organism evidence="2 3">
    <name type="scientific">Candidatus Taylorbacteria bacterium RIFCSPHIGHO2_02_49_25</name>
    <dbReference type="NCBI Taxonomy" id="1802305"/>
    <lineage>
        <taxon>Bacteria</taxon>
        <taxon>Candidatus Tayloriibacteriota</taxon>
    </lineage>
</organism>
<sequence length="179" mass="19738">MFNLLPKAKKDIIHREYRVRLSIVGLWLLFVVLVAASLLLFPAFLLSAEKEKTAQERFAALRESVERNSINELDDALSDLAARLSIMKSESPNVHIYEALTLLASIKTDGISLSNISFVRSSEGRRDIAVSGVAASRSGLVSFVQTLERAGIFEKVDAPISNFVKEADINFEIRASASL</sequence>
<dbReference type="Proteomes" id="UP000176493">
    <property type="component" value="Unassembled WGS sequence"/>
</dbReference>